<protein>
    <submittedName>
        <fullName evidence="1">Uncharacterized protein</fullName>
    </submittedName>
</protein>
<accession>J0CTA1</accession>
<sequence>MKLDFHFWLKRAIGRLFEPTGREPVNASFSGENGLFSRGNGFSRDEERDRFAREYELHYWGATPGLWY</sequence>
<gene>
    <name evidence="1" type="ORF">Rleg4DRAFT_4793</name>
</gene>
<organism evidence="1 2">
    <name type="scientific">Rhizobium leguminosarum bv. trifolii WSM2297</name>
    <dbReference type="NCBI Taxonomy" id="754762"/>
    <lineage>
        <taxon>Bacteria</taxon>
        <taxon>Pseudomonadati</taxon>
        <taxon>Pseudomonadota</taxon>
        <taxon>Alphaproteobacteria</taxon>
        <taxon>Hyphomicrobiales</taxon>
        <taxon>Rhizobiaceae</taxon>
        <taxon>Rhizobium/Agrobacterium group</taxon>
        <taxon>Rhizobium</taxon>
    </lineage>
</organism>
<evidence type="ECO:0000313" key="2">
    <source>
        <dbReference type="Proteomes" id="UP000005732"/>
    </source>
</evidence>
<evidence type="ECO:0000313" key="1">
    <source>
        <dbReference type="EMBL" id="EJC83055.1"/>
    </source>
</evidence>
<dbReference type="OrthoDB" id="8403154at2"/>
<dbReference type="HOGENOM" id="CLU_3029284_0_0_5"/>
<dbReference type="AlphaFoldDB" id="J0CTA1"/>
<name>J0CTA1_RHILT</name>
<reference evidence="1 2" key="1">
    <citation type="submission" date="2012-02" db="EMBL/GenBank/DDBJ databases">
        <title>Improved High-Quality Draft Sequence of Rhizobium leguminosarum bv. trifolii WSM2297.</title>
        <authorList>
            <consortium name="US DOE Joint Genome Institute"/>
            <person name="Lucas S."/>
            <person name="Han J."/>
            <person name="Lapidus A."/>
            <person name="Cheng J.-F."/>
            <person name="Goodwin L."/>
            <person name="Pitluck S."/>
            <person name="Peters L."/>
            <person name="Ovchinnikova G."/>
            <person name="Zhang X."/>
            <person name="Detter J.C."/>
            <person name="Han C."/>
            <person name="Tapia R."/>
            <person name="Land M."/>
            <person name="Hauser L."/>
            <person name="Kyrpides N."/>
            <person name="Ivanova N."/>
            <person name="Pagani I."/>
            <person name="Brau L."/>
            <person name="Yates R."/>
            <person name="O'Hara G."/>
            <person name="Rui T."/>
            <person name="Howieson J."/>
            <person name="Reeve W."/>
            <person name="Woyke T."/>
        </authorList>
    </citation>
    <scope>NUCLEOTIDE SEQUENCE [LARGE SCALE GENOMIC DNA]</scope>
    <source>
        <strain evidence="1 2">WSM2297</strain>
    </source>
</reference>
<dbReference type="EMBL" id="JH719394">
    <property type="protein sequence ID" value="EJC83055.1"/>
    <property type="molecule type" value="Genomic_DNA"/>
</dbReference>
<dbReference type="RefSeq" id="WP_003577622.1">
    <property type="nucleotide sequence ID" value="NZ_JH719394.1"/>
</dbReference>
<dbReference type="Proteomes" id="UP000005732">
    <property type="component" value="Unassembled WGS sequence"/>
</dbReference>
<proteinExistence type="predicted"/>